<feature type="region of interest" description="Disordered" evidence="1">
    <location>
        <begin position="463"/>
        <end position="610"/>
    </location>
</feature>
<dbReference type="OrthoDB" id="10249419at2759"/>
<feature type="region of interest" description="Disordered" evidence="1">
    <location>
        <begin position="674"/>
        <end position="707"/>
    </location>
</feature>
<comment type="caution">
    <text evidence="2">The sequence shown here is derived from an EMBL/GenBank/DDBJ whole genome shotgun (WGS) entry which is preliminary data.</text>
</comment>
<keyword evidence="3" id="KW-1185">Reference proteome</keyword>
<evidence type="ECO:0000313" key="3">
    <source>
        <dbReference type="Proteomes" id="UP000813385"/>
    </source>
</evidence>
<feature type="compositionally biased region" description="Polar residues" evidence="1">
    <location>
        <begin position="475"/>
        <end position="484"/>
    </location>
</feature>
<feature type="compositionally biased region" description="Low complexity" evidence="1">
    <location>
        <begin position="498"/>
        <end position="507"/>
    </location>
</feature>
<feature type="compositionally biased region" description="Low complexity" evidence="1">
    <location>
        <begin position="409"/>
        <end position="418"/>
    </location>
</feature>
<organism evidence="2 3">
    <name type="scientific">Plectosphaerella cucumerina</name>
    <dbReference type="NCBI Taxonomy" id="40658"/>
    <lineage>
        <taxon>Eukaryota</taxon>
        <taxon>Fungi</taxon>
        <taxon>Dikarya</taxon>
        <taxon>Ascomycota</taxon>
        <taxon>Pezizomycotina</taxon>
        <taxon>Sordariomycetes</taxon>
        <taxon>Hypocreomycetidae</taxon>
        <taxon>Glomerellales</taxon>
        <taxon>Plectosphaerellaceae</taxon>
        <taxon>Plectosphaerella</taxon>
    </lineage>
</organism>
<feature type="compositionally biased region" description="Low complexity" evidence="1">
    <location>
        <begin position="549"/>
        <end position="560"/>
    </location>
</feature>
<dbReference type="PANTHER" id="PTHR35006:SF3">
    <property type="entry name" value="GLYOXALASE FAMILY PROTEIN (AFU_ORTHOLOGUE AFUA_3G06020)"/>
    <property type="match status" value="1"/>
</dbReference>
<proteinExistence type="predicted"/>
<protein>
    <submittedName>
        <fullName evidence="2">Uncharacterized protein</fullName>
    </submittedName>
</protein>
<dbReference type="Gene3D" id="3.10.180.10">
    <property type="entry name" value="2,3-Dihydroxybiphenyl 1,2-Dioxygenase, domain 1"/>
    <property type="match status" value="1"/>
</dbReference>
<dbReference type="AlphaFoldDB" id="A0A8K0TPM1"/>
<dbReference type="InterPro" id="IPR029068">
    <property type="entry name" value="Glyas_Bleomycin-R_OHBP_Dase"/>
</dbReference>
<feature type="compositionally biased region" description="Polar residues" evidence="1">
    <location>
        <begin position="508"/>
        <end position="538"/>
    </location>
</feature>
<dbReference type="PANTHER" id="PTHR35006">
    <property type="entry name" value="GLYOXALASE FAMILY PROTEIN (AFU_ORTHOLOGUE AFUA_5G14830)"/>
    <property type="match status" value="1"/>
</dbReference>
<feature type="compositionally biased region" description="Polar residues" evidence="1">
    <location>
        <begin position="561"/>
        <end position="610"/>
    </location>
</feature>
<sequence length="707" mass="75534">MLTETVRRRCSYGTCLPADSAEGHKRTGATVVYLTTRWSWLASELNPHLLVCVFTSLPPYIPSWLLIVQRRESTPPRKQTSQPLVNMIPSFDVSHLPSSASFFSTILQPLGIVYLSSDHPSVPASSEQSLVLTYGTLSSGSAVLQLRQTSRPKRSHAVLSAPSPTSVSECHGLACRANPGNSNATLAGPRIAFGAVGGESQCRITDLDGNIVDIIYKASPTQETPSAAEQNGHVLGWDSLDTPDKHLTVTAIGDREPVTILRRSVTTSVIEQPSKDTSPEHSSNATTIIGALLGAAAGAALTYGVMKGEARRASQPQVAPPPVSRRATFPVEGIHDFAAAADTAASAPYYGGGRYMEVKKSVEQLHYPQEYASVIDHWRPQHQQYLATYSQAGAPQSRAMGDDNELRSSQRSAQSVAQGPAGSETHSDVSQVPRPPLMLMDHEHRSIAGSVPGSARLQPVLARSCEPTDRDSFVSARSQRSASTIKGPPPPTVETELATRSRASSRAPSTKQRSIVSSRHSNVGTEIQKQRSVVSSRHLNVGTEIQKQRSVVSSRHSNVSTEIQKQRSVVGSLHSNTGLDTQKQRSVVGSRHSNTGLDTQKQRSVVGSRHSNAGLERGATEDQFHSKSVASSITVTKDGGGRDADVVTAEALHKASRASSRVSARHIGLPMSGVGSSHAGWDDDHVSVAPSDSISCVGSRGARRHEP</sequence>
<dbReference type="EMBL" id="JAGPXD010000001">
    <property type="protein sequence ID" value="KAH7375730.1"/>
    <property type="molecule type" value="Genomic_DNA"/>
</dbReference>
<evidence type="ECO:0000256" key="1">
    <source>
        <dbReference type="SAM" id="MobiDB-lite"/>
    </source>
</evidence>
<gene>
    <name evidence="2" type="ORF">B0T11DRAFT_12507</name>
</gene>
<reference evidence="2" key="1">
    <citation type="journal article" date="2021" name="Nat. Commun.">
        <title>Genetic determinants of endophytism in the Arabidopsis root mycobiome.</title>
        <authorList>
            <person name="Mesny F."/>
            <person name="Miyauchi S."/>
            <person name="Thiergart T."/>
            <person name="Pickel B."/>
            <person name="Atanasova L."/>
            <person name="Karlsson M."/>
            <person name="Huettel B."/>
            <person name="Barry K.W."/>
            <person name="Haridas S."/>
            <person name="Chen C."/>
            <person name="Bauer D."/>
            <person name="Andreopoulos W."/>
            <person name="Pangilinan J."/>
            <person name="LaButti K."/>
            <person name="Riley R."/>
            <person name="Lipzen A."/>
            <person name="Clum A."/>
            <person name="Drula E."/>
            <person name="Henrissat B."/>
            <person name="Kohler A."/>
            <person name="Grigoriev I.V."/>
            <person name="Martin F.M."/>
            <person name="Hacquard S."/>
        </authorList>
    </citation>
    <scope>NUCLEOTIDE SEQUENCE</scope>
    <source>
        <strain evidence="2">MPI-CAGE-AT-0016</strain>
    </source>
</reference>
<evidence type="ECO:0000313" key="2">
    <source>
        <dbReference type="EMBL" id="KAH7375730.1"/>
    </source>
</evidence>
<accession>A0A8K0TPM1</accession>
<dbReference type="Proteomes" id="UP000813385">
    <property type="component" value="Unassembled WGS sequence"/>
</dbReference>
<name>A0A8K0TPM1_9PEZI</name>
<feature type="region of interest" description="Disordered" evidence="1">
    <location>
        <begin position="393"/>
        <end position="434"/>
    </location>
</feature>